<comment type="caution">
    <text evidence="2">The sequence shown here is derived from an EMBL/GenBank/DDBJ whole genome shotgun (WGS) entry which is preliminary data.</text>
</comment>
<dbReference type="AlphaFoldDB" id="A0A8J2KQ57"/>
<feature type="compositionally biased region" description="Basic residues" evidence="1">
    <location>
        <begin position="598"/>
        <end position="607"/>
    </location>
</feature>
<feature type="compositionally biased region" description="Polar residues" evidence="1">
    <location>
        <begin position="18"/>
        <end position="64"/>
    </location>
</feature>
<reference evidence="2" key="1">
    <citation type="submission" date="2021-06" db="EMBL/GenBank/DDBJ databases">
        <authorList>
            <person name="Hodson N. C."/>
            <person name="Mongue J. A."/>
            <person name="Jaron S. K."/>
        </authorList>
    </citation>
    <scope>NUCLEOTIDE SEQUENCE</scope>
</reference>
<evidence type="ECO:0000256" key="1">
    <source>
        <dbReference type="SAM" id="MobiDB-lite"/>
    </source>
</evidence>
<organism evidence="2 3">
    <name type="scientific">Allacma fusca</name>
    <dbReference type="NCBI Taxonomy" id="39272"/>
    <lineage>
        <taxon>Eukaryota</taxon>
        <taxon>Metazoa</taxon>
        <taxon>Ecdysozoa</taxon>
        <taxon>Arthropoda</taxon>
        <taxon>Hexapoda</taxon>
        <taxon>Collembola</taxon>
        <taxon>Symphypleona</taxon>
        <taxon>Sminthuridae</taxon>
        <taxon>Allacma</taxon>
    </lineage>
</organism>
<proteinExistence type="predicted"/>
<sequence length="641" mass="70858">MNSSASSIKPQEPPISTEGPSRTPSPTVAPTNTDNSIPNSQNQVSDGQLYEASQQSLSNKNQGLSEEPIESSVPTDASLLVISNSSQKSRPSTQKVLSINEIEVQNPGNNDQNKPVQQREPFVAPQLENCGVFPPWCFPFTLQCQPVPAGMICCAVGPSNASRRPLPPKEFNQAWNSCGPNDTMLANDSARNMNQIRELENTAEDFNLQSASGVLEVSNNWMQNSNRNPVPYPPQNIPPLDYQLASPFFMQYPCGSSFPYPVNIVCNPCQRTNQHDYQSKSMAGLQVPNYPNGLSMGLYQNGIEQTPKINQLGAQNQYCPYVCSINCSNGCNPAVGSSMQCSSNSQGVSRNGTQATHMHPQLQNQQPYMQSGLSNDIGCLNEYNNSFYYPENDQKCAPIPVMQCDHQEQDFQKPRQITLVREVYHFKKLPRKCSTKKCIPASSNTCCRAPWIQSTKLPRCNQGCVVGAPCHNDLGSLQCPTSKMNVANCVRTPGCNYTSCFCPWKSKKAFYCNGKLLCMKPKRQGEYISVEKPRGCIEPTSYVREFCVQGQNSTRGGQRFLQDGDITPGAEGLLPVSPDTETRLEIFNTDPNIYYRGGKKGLPKRMSKIPPVQQEDIYGANQNAHEDDKQSTSSLPFTKKT</sequence>
<evidence type="ECO:0000313" key="2">
    <source>
        <dbReference type="EMBL" id="CAG7729985.1"/>
    </source>
</evidence>
<dbReference type="Proteomes" id="UP000708208">
    <property type="component" value="Unassembled WGS sequence"/>
</dbReference>
<gene>
    <name evidence="2" type="ORF">AFUS01_LOCUS18666</name>
</gene>
<feature type="compositionally biased region" description="Polar residues" evidence="1">
    <location>
        <begin position="631"/>
        <end position="641"/>
    </location>
</feature>
<evidence type="ECO:0000313" key="3">
    <source>
        <dbReference type="Proteomes" id="UP000708208"/>
    </source>
</evidence>
<protein>
    <submittedName>
        <fullName evidence="2">Uncharacterized protein</fullName>
    </submittedName>
</protein>
<dbReference type="EMBL" id="CAJVCH010187354">
    <property type="protein sequence ID" value="CAG7729985.1"/>
    <property type="molecule type" value="Genomic_DNA"/>
</dbReference>
<accession>A0A8J2KQ57</accession>
<feature type="region of interest" description="Disordered" evidence="1">
    <location>
        <begin position="1"/>
        <end position="73"/>
    </location>
</feature>
<feature type="region of interest" description="Disordered" evidence="1">
    <location>
        <begin position="598"/>
        <end position="641"/>
    </location>
</feature>
<keyword evidence="3" id="KW-1185">Reference proteome</keyword>
<name>A0A8J2KQ57_9HEXA</name>